<proteinExistence type="predicted"/>
<protein>
    <submittedName>
        <fullName evidence="3">Uncharacterized protein</fullName>
    </submittedName>
</protein>
<comment type="caution">
    <text evidence="3">The sequence shown here is derived from an EMBL/GenBank/DDBJ whole genome shotgun (WGS) entry which is preliminary data.</text>
</comment>
<dbReference type="RefSeq" id="WP_170199585.1">
    <property type="nucleotide sequence ID" value="NZ_JBIUBA010000001.1"/>
</dbReference>
<organism evidence="3 4">
    <name type="scientific">Saccharothrix variisporea</name>
    <dbReference type="NCBI Taxonomy" id="543527"/>
    <lineage>
        <taxon>Bacteria</taxon>
        <taxon>Bacillati</taxon>
        <taxon>Actinomycetota</taxon>
        <taxon>Actinomycetes</taxon>
        <taxon>Pseudonocardiales</taxon>
        <taxon>Pseudonocardiaceae</taxon>
        <taxon>Saccharothrix</taxon>
    </lineage>
</organism>
<evidence type="ECO:0000313" key="4">
    <source>
        <dbReference type="Proteomes" id="UP000272729"/>
    </source>
</evidence>
<evidence type="ECO:0000256" key="1">
    <source>
        <dbReference type="SAM" id="Coils"/>
    </source>
</evidence>
<feature type="compositionally biased region" description="Gly residues" evidence="2">
    <location>
        <begin position="198"/>
        <end position="236"/>
    </location>
</feature>
<feature type="coiled-coil region" evidence="1">
    <location>
        <begin position="42"/>
        <end position="120"/>
    </location>
</feature>
<reference evidence="3 4" key="1">
    <citation type="submission" date="2018-10" db="EMBL/GenBank/DDBJ databases">
        <title>Sequencing the genomes of 1000 actinobacteria strains.</title>
        <authorList>
            <person name="Klenk H.-P."/>
        </authorList>
    </citation>
    <scope>NUCLEOTIDE SEQUENCE [LARGE SCALE GENOMIC DNA]</scope>
    <source>
        <strain evidence="3 4">DSM 43911</strain>
    </source>
</reference>
<keyword evidence="4" id="KW-1185">Reference proteome</keyword>
<gene>
    <name evidence="3" type="ORF">DFJ66_4570</name>
</gene>
<dbReference type="AlphaFoldDB" id="A0A495XBB5"/>
<feature type="region of interest" description="Disordered" evidence="2">
    <location>
        <begin position="194"/>
        <end position="236"/>
    </location>
</feature>
<sequence>MSHPAIRSAMDACADLDAAAGKVGTDSPVHALSLVDYEPEAIRDYQQQLTSAREELDGAIAEAEAARVEQGEASSGEANAEATAATDRDLAELRAERDRLQQLIKEVDGLAAKLDELAVATGAAATDVARRPEVADAVRTVLGGSWVDDVLGAEELDRAEGVVHAAVGEIVRLCVENERQRNALTDQLEHNLASAESGGVGSGGAEAGMGGGAEAGVGSGAAEGGAVGGGGPHQAD</sequence>
<accession>A0A495XBB5</accession>
<evidence type="ECO:0000256" key="2">
    <source>
        <dbReference type="SAM" id="MobiDB-lite"/>
    </source>
</evidence>
<dbReference type="EMBL" id="RBXR01000001">
    <property type="protein sequence ID" value="RKT71287.1"/>
    <property type="molecule type" value="Genomic_DNA"/>
</dbReference>
<name>A0A495XBB5_9PSEU</name>
<keyword evidence="1" id="KW-0175">Coiled coil</keyword>
<evidence type="ECO:0000313" key="3">
    <source>
        <dbReference type="EMBL" id="RKT71287.1"/>
    </source>
</evidence>
<dbReference type="Proteomes" id="UP000272729">
    <property type="component" value="Unassembled WGS sequence"/>
</dbReference>